<dbReference type="Pfam" id="PF13280">
    <property type="entry name" value="WYL"/>
    <property type="match status" value="1"/>
</dbReference>
<evidence type="ECO:0000313" key="3">
    <source>
        <dbReference type="EMBL" id="MFK7048853.1"/>
    </source>
</evidence>
<feature type="domain" description="WCX" evidence="2">
    <location>
        <begin position="216"/>
        <end position="294"/>
    </location>
</feature>
<dbReference type="InterPro" id="IPR057727">
    <property type="entry name" value="WCX_dom"/>
</dbReference>
<dbReference type="PANTHER" id="PTHR34580">
    <property type="match status" value="1"/>
</dbReference>
<sequence>MSKVLFYKRYLYIIERLQSNPSNFQDLKNHILIRLQNDDFDINFEFSVRTFDRDKKDIFDLFGIIIQYNRKEKVYYIEEDLIEQSTFRIMEAFSIHQALKLSNKISSNVLLESRIPSGTQFINGLLYAIQNFLQISFNHTKFWDTVTTLRKVKPLAIKEAQHRWYLIAYDTSDKTIKNFGLDRISNLNISDIKFKPLIFNVQTKYEHAFGIETNEPPVKVILQFSWHQGKYIKAFPLHSSQKIIDDNNDFLLIELFIHPTYDFIMEIFKYGDQVIVIEPISIRNSIIEKANNMLRAYQFPNR</sequence>
<name>A0ABW8PMN5_9FLAO</name>
<dbReference type="PROSITE" id="PS52050">
    <property type="entry name" value="WYL"/>
    <property type="match status" value="1"/>
</dbReference>
<dbReference type="EMBL" id="JAZGZR010000005">
    <property type="protein sequence ID" value="MFK7048853.1"/>
    <property type="molecule type" value="Genomic_DNA"/>
</dbReference>
<dbReference type="InterPro" id="IPR026881">
    <property type="entry name" value="WYL_dom"/>
</dbReference>
<evidence type="ECO:0000259" key="2">
    <source>
        <dbReference type="Pfam" id="PF25583"/>
    </source>
</evidence>
<dbReference type="RefSeq" id="WP_405322564.1">
    <property type="nucleotide sequence ID" value="NZ_JAZGZR010000005.1"/>
</dbReference>
<dbReference type="PANTHER" id="PTHR34580:SF9">
    <property type="entry name" value="SLL5097 PROTEIN"/>
    <property type="match status" value="1"/>
</dbReference>
<feature type="domain" description="WYL" evidence="1">
    <location>
        <begin position="125"/>
        <end position="187"/>
    </location>
</feature>
<proteinExistence type="predicted"/>
<protein>
    <submittedName>
        <fullName evidence="3">WYL domain-containing protein</fullName>
    </submittedName>
</protein>
<evidence type="ECO:0000313" key="4">
    <source>
        <dbReference type="Proteomes" id="UP001621813"/>
    </source>
</evidence>
<keyword evidence="4" id="KW-1185">Reference proteome</keyword>
<dbReference type="Proteomes" id="UP001621813">
    <property type="component" value="Unassembled WGS sequence"/>
</dbReference>
<reference evidence="3 4" key="1">
    <citation type="submission" date="2024-02" db="EMBL/GenBank/DDBJ databases">
        <title>Comparative Genomic Analysis of Flavobacterium Species Causing Columnaris Disease of Freshwater Fish in Thailand: Insights into Virulence and Resistance Mechanisms.</title>
        <authorList>
            <person name="Nguyen D."/>
            <person name="Chokmangmeepisarn P."/>
            <person name="Khianchaikhan K."/>
            <person name="Morishita M."/>
            <person name="Bunnoy A."/>
            <person name="Rodkhum C."/>
        </authorList>
    </citation>
    <scope>NUCLEOTIDE SEQUENCE [LARGE SCALE GENOMIC DNA]</scope>
    <source>
        <strain evidence="3 4">KCRT2007</strain>
    </source>
</reference>
<accession>A0ABW8PMN5</accession>
<comment type="caution">
    <text evidence="3">The sequence shown here is derived from an EMBL/GenBank/DDBJ whole genome shotgun (WGS) entry which is preliminary data.</text>
</comment>
<gene>
    <name evidence="3" type="ORF">V3Q77_03030</name>
</gene>
<dbReference type="InterPro" id="IPR051534">
    <property type="entry name" value="CBASS_pafABC_assoc_protein"/>
</dbReference>
<dbReference type="Pfam" id="PF25583">
    <property type="entry name" value="WCX"/>
    <property type="match status" value="1"/>
</dbReference>
<evidence type="ECO:0000259" key="1">
    <source>
        <dbReference type="Pfam" id="PF13280"/>
    </source>
</evidence>
<organism evidence="3 4">
    <name type="scientific">Flavobacterium davisii</name>
    <dbReference type="NCBI Taxonomy" id="2906077"/>
    <lineage>
        <taxon>Bacteria</taxon>
        <taxon>Pseudomonadati</taxon>
        <taxon>Bacteroidota</taxon>
        <taxon>Flavobacteriia</taxon>
        <taxon>Flavobacteriales</taxon>
        <taxon>Flavobacteriaceae</taxon>
        <taxon>Flavobacterium</taxon>
    </lineage>
</organism>